<evidence type="ECO:0000313" key="1">
    <source>
        <dbReference type="EMBL" id="GAV08138.1"/>
    </source>
</evidence>
<evidence type="ECO:0000313" key="2">
    <source>
        <dbReference type="Proteomes" id="UP000186922"/>
    </source>
</evidence>
<comment type="caution">
    <text evidence="1">The sequence shown here is derived from an EMBL/GenBank/DDBJ whole genome shotgun (WGS) entry which is preliminary data.</text>
</comment>
<dbReference type="AlphaFoldDB" id="A0A1D1W7C9"/>
<accession>A0A1D1W7C9</accession>
<dbReference type="EMBL" id="BDGG01000016">
    <property type="protein sequence ID" value="GAV08138.1"/>
    <property type="molecule type" value="Genomic_DNA"/>
</dbReference>
<sequence>MAQMLLLSANSKVDPKVALKAGLASTLKSRLVKFQTADGEQHASGVITKVLYRPAADQFVADGDETKVLQTYQQHNQRLMYPNLGCVEITEAGYTYRVPYEKVVVKNGQRYNKMLNKQEQIVFIRAVSSSPDRRIGAIAKFINLSNVRQHPLLQAIGLGIHNDFMDIQARILPQPELEYGSGQNKIAMVPSNGQWNMPRHAFYQDPAQPANDKESRGPTVVVIYPLRDGRPCVPQGPPWTL</sequence>
<keyword evidence="2" id="KW-1185">Reference proteome</keyword>
<dbReference type="Proteomes" id="UP000186922">
    <property type="component" value="Unassembled WGS sequence"/>
</dbReference>
<reference evidence="1 2" key="1">
    <citation type="journal article" date="2016" name="Nat. Commun.">
        <title>Extremotolerant tardigrade genome and improved radiotolerance of human cultured cells by tardigrade-unique protein.</title>
        <authorList>
            <person name="Hashimoto T."/>
            <person name="Horikawa D.D."/>
            <person name="Saito Y."/>
            <person name="Kuwahara H."/>
            <person name="Kozuka-Hata H."/>
            <person name="Shin-I T."/>
            <person name="Minakuchi Y."/>
            <person name="Ohishi K."/>
            <person name="Motoyama A."/>
            <person name="Aizu T."/>
            <person name="Enomoto A."/>
            <person name="Kondo K."/>
            <person name="Tanaka S."/>
            <person name="Hara Y."/>
            <person name="Koshikawa S."/>
            <person name="Sagara H."/>
            <person name="Miura T."/>
            <person name="Yokobori S."/>
            <person name="Miyagawa K."/>
            <person name="Suzuki Y."/>
            <person name="Kubo T."/>
            <person name="Oyama M."/>
            <person name="Kohara Y."/>
            <person name="Fujiyama A."/>
            <person name="Arakawa K."/>
            <person name="Katayama T."/>
            <person name="Toyoda A."/>
            <person name="Kunieda T."/>
        </authorList>
    </citation>
    <scope>NUCLEOTIDE SEQUENCE [LARGE SCALE GENOMIC DNA]</scope>
    <source>
        <strain evidence="1 2">YOKOZUNA-1</strain>
    </source>
</reference>
<proteinExistence type="predicted"/>
<dbReference type="InterPro" id="IPR036085">
    <property type="entry name" value="PAZ_dom_sf"/>
</dbReference>
<evidence type="ECO:0008006" key="3">
    <source>
        <dbReference type="Google" id="ProtNLM"/>
    </source>
</evidence>
<dbReference type="SUPFAM" id="SSF101690">
    <property type="entry name" value="PAZ domain"/>
    <property type="match status" value="1"/>
</dbReference>
<dbReference type="PANTHER" id="PTHR22891">
    <property type="entry name" value="EUKARYOTIC TRANSLATION INITIATION FACTOR 2C"/>
    <property type="match status" value="1"/>
</dbReference>
<dbReference type="STRING" id="947166.A0A1D1W7C9"/>
<organism evidence="1 2">
    <name type="scientific">Ramazzottius varieornatus</name>
    <name type="common">Water bear</name>
    <name type="synonym">Tardigrade</name>
    <dbReference type="NCBI Taxonomy" id="947166"/>
    <lineage>
        <taxon>Eukaryota</taxon>
        <taxon>Metazoa</taxon>
        <taxon>Ecdysozoa</taxon>
        <taxon>Tardigrada</taxon>
        <taxon>Eutardigrada</taxon>
        <taxon>Parachela</taxon>
        <taxon>Hypsibioidea</taxon>
        <taxon>Ramazzottiidae</taxon>
        <taxon>Ramazzottius</taxon>
    </lineage>
</organism>
<protein>
    <recommendedName>
        <fullName evidence="3">PAZ domain-containing protein</fullName>
    </recommendedName>
</protein>
<gene>
    <name evidence="1" type="primary">RvY_17876</name>
    <name evidence="1" type="synonym">RvY_17876.2</name>
    <name evidence="1" type="ORF">RvY_17876-2</name>
</gene>
<dbReference type="Gene3D" id="2.170.260.10">
    <property type="entry name" value="paz domain"/>
    <property type="match status" value="1"/>
</dbReference>
<name>A0A1D1W7C9_RAMVA</name>